<evidence type="ECO:0000259" key="1">
    <source>
        <dbReference type="PROSITE" id="PS50195"/>
    </source>
</evidence>
<dbReference type="OrthoDB" id="297891at2759"/>
<dbReference type="SUPFAM" id="SSF64268">
    <property type="entry name" value="PX domain"/>
    <property type="match status" value="1"/>
</dbReference>
<dbReference type="Pfam" id="PF00787">
    <property type="entry name" value="PX"/>
    <property type="match status" value="1"/>
</dbReference>
<dbReference type="PANTHER" id="PTHR22775">
    <property type="entry name" value="SORTING NEXIN"/>
    <property type="match status" value="1"/>
</dbReference>
<accession>A0A1R2BE62</accession>
<dbReference type="PANTHER" id="PTHR22775:SF3">
    <property type="entry name" value="SORTING NEXIN-13"/>
    <property type="match status" value="1"/>
</dbReference>
<evidence type="ECO:0000313" key="2">
    <source>
        <dbReference type="EMBL" id="OMJ75042.1"/>
    </source>
</evidence>
<dbReference type="GO" id="GO:0035091">
    <property type="term" value="F:phosphatidylinositol binding"/>
    <property type="evidence" value="ECO:0007669"/>
    <property type="project" value="InterPro"/>
</dbReference>
<reference evidence="2 3" key="1">
    <citation type="submission" date="2016-11" db="EMBL/GenBank/DDBJ databases">
        <title>The macronuclear genome of Stentor coeruleus: a giant cell with tiny introns.</title>
        <authorList>
            <person name="Slabodnick M."/>
            <person name="Ruby J.G."/>
            <person name="Reiff S.B."/>
            <person name="Swart E.C."/>
            <person name="Gosai S."/>
            <person name="Prabakaran S."/>
            <person name="Witkowska E."/>
            <person name="Larue G.E."/>
            <person name="Fisher S."/>
            <person name="Freeman R.M."/>
            <person name="Gunawardena J."/>
            <person name="Chu W."/>
            <person name="Stover N.A."/>
            <person name="Gregory B.D."/>
            <person name="Nowacki M."/>
            <person name="Derisi J."/>
            <person name="Roy S.W."/>
            <person name="Marshall W.F."/>
            <person name="Sood P."/>
        </authorList>
    </citation>
    <scope>NUCLEOTIDE SEQUENCE [LARGE SCALE GENOMIC DNA]</scope>
    <source>
        <strain evidence="2">WM001</strain>
    </source>
</reference>
<protein>
    <recommendedName>
        <fullName evidence="1">PX domain-containing protein</fullName>
    </recommendedName>
</protein>
<dbReference type="PROSITE" id="PS50195">
    <property type="entry name" value="PX"/>
    <property type="match status" value="1"/>
</dbReference>
<dbReference type="InterPro" id="IPR036871">
    <property type="entry name" value="PX_dom_sf"/>
</dbReference>
<name>A0A1R2BE62_9CILI</name>
<gene>
    <name evidence="2" type="ORF">SteCoe_25925</name>
</gene>
<proteinExistence type="predicted"/>
<dbReference type="SMART" id="SM00312">
    <property type="entry name" value="PX"/>
    <property type="match status" value="1"/>
</dbReference>
<dbReference type="EMBL" id="MPUH01000714">
    <property type="protein sequence ID" value="OMJ75042.1"/>
    <property type="molecule type" value="Genomic_DNA"/>
</dbReference>
<dbReference type="Gene3D" id="3.30.1520.10">
    <property type="entry name" value="Phox-like domain"/>
    <property type="match status" value="1"/>
</dbReference>
<evidence type="ECO:0000313" key="3">
    <source>
        <dbReference type="Proteomes" id="UP000187209"/>
    </source>
</evidence>
<dbReference type="Proteomes" id="UP000187209">
    <property type="component" value="Unassembled WGS sequence"/>
</dbReference>
<dbReference type="AlphaFoldDB" id="A0A1R2BE62"/>
<keyword evidence="3" id="KW-1185">Reference proteome</keyword>
<dbReference type="CDD" id="cd06093">
    <property type="entry name" value="PX_domain"/>
    <property type="match status" value="1"/>
</dbReference>
<organism evidence="2 3">
    <name type="scientific">Stentor coeruleus</name>
    <dbReference type="NCBI Taxonomy" id="5963"/>
    <lineage>
        <taxon>Eukaryota</taxon>
        <taxon>Sar</taxon>
        <taxon>Alveolata</taxon>
        <taxon>Ciliophora</taxon>
        <taxon>Postciliodesmatophora</taxon>
        <taxon>Heterotrichea</taxon>
        <taxon>Heterotrichida</taxon>
        <taxon>Stentoridae</taxon>
        <taxon>Stentor</taxon>
    </lineage>
</organism>
<feature type="domain" description="PX" evidence="1">
    <location>
        <begin position="1"/>
        <end position="109"/>
    </location>
</feature>
<dbReference type="InterPro" id="IPR001683">
    <property type="entry name" value="PX_dom"/>
</dbReference>
<comment type="caution">
    <text evidence="2">The sequence shown here is derived from an EMBL/GenBank/DDBJ whole genome shotgun (WGS) entry which is preliminary data.</text>
</comment>
<sequence length="227" mass="26314">MSLSIKIKDYEPVGEHIEFIIEVSDKVTGESWRFRRRYSNLRDAHKQLKSLDNKVPEFPPKKIFGSKNPRFLQQRKTDLEAYFNEIVKLSNLMQNSFTKDFLKPKDATLLKMSPSTPTVPYRKPKQGPEIQNFVNQLNDVVSTKFFDLSAQPAPAEEDEVKRQMKIFEGISKNLKIADNSRIPEGSHINGDYYKSSVVKQAWLKKSLHHLTKVVNKRDTSELLISFK</sequence>